<comment type="caution">
    <text evidence="1">The sequence shown here is derived from an EMBL/GenBank/DDBJ whole genome shotgun (WGS) entry which is preliminary data.</text>
</comment>
<evidence type="ECO:0000313" key="2">
    <source>
        <dbReference type="Proteomes" id="UP000824120"/>
    </source>
</evidence>
<gene>
    <name evidence="1" type="ORF">H5410_000972</name>
</gene>
<accession>A0A9J6AYT1</accession>
<keyword evidence="2" id="KW-1185">Reference proteome</keyword>
<proteinExistence type="predicted"/>
<dbReference type="Proteomes" id="UP000824120">
    <property type="component" value="Chromosome 1"/>
</dbReference>
<protein>
    <submittedName>
        <fullName evidence="1">Uncharacterized protein</fullName>
    </submittedName>
</protein>
<dbReference type="AlphaFoldDB" id="A0A9J6AYT1"/>
<organism evidence="1 2">
    <name type="scientific">Solanum commersonii</name>
    <name type="common">Commerson's wild potato</name>
    <name type="synonym">Commerson's nightshade</name>
    <dbReference type="NCBI Taxonomy" id="4109"/>
    <lineage>
        <taxon>Eukaryota</taxon>
        <taxon>Viridiplantae</taxon>
        <taxon>Streptophyta</taxon>
        <taxon>Embryophyta</taxon>
        <taxon>Tracheophyta</taxon>
        <taxon>Spermatophyta</taxon>
        <taxon>Magnoliopsida</taxon>
        <taxon>eudicotyledons</taxon>
        <taxon>Gunneridae</taxon>
        <taxon>Pentapetalae</taxon>
        <taxon>asterids</taxon>
        <taxon>lamiids</taxon>
        <taxon>Solanales</taxon>
        <taxon>Solanaceae</taxon>
        <taxon>Solanoideae</taxon>
        <taxon>Solaneae</taxon>
        <taxon>Solanum</taxon>
    </lineage>
</organism>
<reference evidence="1 2" key="1">
    <citation type="submission" date="2020-09" db="EMBL/GenBank/DDBJ databases">
        <title>De no assembly of potato wild relative species, Solanum commersonii.</title>
        <authorList>
            <person name="Cho K."/>
        </authorList>
    </citation>
    <scope>NUCLEOTIDE SEQUENCE [LARGE SCALE GENOMIC DNA]</scope>
    <source>
        <strain evidence="1">LZ3.2</strain>
        <tissue evidence="1">Leaf</tissue>
    </source>
</reference>
<name>A0A9J6AYT1_SOLCO</name>
<dbReference type="EMBL" id="JACXVP010000001">
    <property type="protein sequence ID" value="KAG5629255.1"/>
    <property type="molecule type" value="Genomic_DNA"/>
</dbReference>
<evidence type="ECO:0000313" key="1">
    <source>
        <dbReference type="EMBL" id="KAG5629255.1"/>
    </source>
</evidence>
<sequence>MNEPFLKRSSLPSNFVFTLFKGRSNFFSSHKHSDRPFVSNVARTSRAIMNVDISDGGIQGEVPTWFWNLSSQIVFSIFVTINLLVRFQSSQHLRG</sequence>